<dbReference type="InterPro" id="IPR041698">
    <property type="entry name" value="Methyltransf_25"/>
</dbReference>
<dbReference type="PANTHER" id="PTHR43591">
    <property type="entry name" value="METHYLTRANSFERASE"/>
    <property type="match status" value="1"/>
</dbReference>
<dbReference type="PANTHER" id="PTHR43591:SF24">
    <property type="entry name" value="2-METHOXY-6-POLYPRENYL-1,4-BENZOQUINOL METHYLASE, MITOCHONDRIAL"/>
    <property type="match status" value="1"/>
</dbReference>
<dbReference type="Gene3D" id="3.40.50.150">
    <property type="entry name" value="Vaccinia Virus protein VP39"/>
    <property type="match status" value="1"/>
</dbReference>
<proteinExistence type="predicted"/>
<name>A0ABN7UE41_GIGMA</name>
<accession>A0ABN7UE41</accession>
<protein>
    <submittedName>
        <fullName evidence="2">28894_t:CDS:1</fullName>
    </submittedName>
</protein>
<dbReference type="InterPro" id="IPR029063">
    <property type="entry name" value="SAM-dependent_MTases_sf"/>
</dbReference>
<evidence type="ECO:0000313" key="3">
    <source>
        <dbReference type="Proteomes" id="UP000789901"/>
    </source>
</evidence>
<feature type="domain" description="Methyltransferase" evidence="1">
    <location>
        <begin position="79"/>
        <end position="169"/>
    </location>
</feature>
<sequence>MGNEVSAILNIKKNRILNDRDSNFNNQEYNKILSSKTGFPVVDCEFEEEKLHHEFLLNIWSSNFFSPVESILKRGNAKVLDIGCGFGTWIYDMAKNYTLSNFIGIDIIIPKDAILSNVSFVQADVLEGLQYSDCSFDYIHVRDLLWYITTKDARNKLFPDLLRILKPGGWIESLEYDTEIMNPGPNTQLLIDICNLFHYFRNHGICPNDFYKNLSKLFKENNLEYQVEEKIIYFSDAELSTRKFIIIFKIVKSVILEYTSINSEKYDEILDK</sequence>
<keyword evidence="3" id="KW-1185">Reference proteome</keyword>
<evidence type="ECO:0000313" key="2">
    <source>
        <dbReference type="EMBL" id="CAG8556006.1"/>
    </source>
</evidence>
<dbReference type="Proteomes" id="UP000789901">
    <property type="component" value="Unassembled WGS sequence"/>
</dbReference>
<evidence type="ECO:0000259" key="1">
    <source>
        <dbReference type="Pfam" id="PF13649"/>
    </source>
</evidence>
<comment type="caution">
    <text evidence="2">The sequence shown here is derived from an EMBL/GenBank/DDBJ whole genome shotgun (WGS) entry which is preliminary data.</text>
</comment>
<feature type="non-terminal residue" evidence="2">
    <location>
        <position position="272"/>
    </location>
</feature>
<gene>
    <name evidence="2" type="ORF">GMARGA_LOCUS4789</name>
</gene>
<dbReference type="SUPFAM" id="SSF53335">
    <property type="entry name" value="S-adenosyl-L-methionine-dependent methyltransferases"/>
    <property type="match status" value="1"/>
</dbReference>
<dbReference type="EMBL" id="CAJVQB010001925">
    <property type="protein sequence ID" value="CAG8556006.1"/>
    <property type="molecule type" value="Genomic_DNA"/>
</dbReference>
<reference evidence="2 3" key="1">
    <citation type="submission" date="2021-06" db="EMBL/GenBank/DDBJ databases">
        <authorList>
            <person name="Kallberg Y."/>
            <person name="Tangrot J."/>
            <person name="Rosling A."/>
        </authorList>
    </citation>
    <scope>NUCLEOTIDE SEQUENCE [LARGE SCALE GENOMIC DNA]</scope>
    <source>
        <strain evidence="2 3">120-4 pot B 10/14</strain>
    </source>
</reference>
<dbReference type="CDD" id="cd02440">
    <property type="entry name" value="AdoMet_MTases"/>
    <property type="match status" value="1"/>
</dbReference>
<dbReference type="Pfam" id="PF13649">
    <property type="entry name" value="Methyltransf_25"/>
    <property type="match status" value="1"/>
</dbReference>
<organism evidence="2 3">
    <name type="scientific">Gigaspora margarita</name>
    <dbReference type="NCBI Taxonomy" id="4874"/>
    <lineage>
        <taxon>Eukaryota</taxon>
        <taxon>Fungi</taxon>
        <taxon>Fungi incertae sedis</taxon>
        <taxon>Mucoromycota</taxon>
        <taxon>Glomeromycotina</taxon>
        <taxon>Glomeromycetes</taxon>
        <taxon>Diversisporales</taxon>
        <taxon>Gigasporaceae</taxon>
        <taxon>Gigaspora</taxon>
    </lineage>
</organism>